<dbReference type="InterPro" id="IPR027417">
    <property type="entry name" value="P-loop_NTPase"/>
</dbReference>
<protein>
    <recommendedName>
        <fullName evidence="1">DNA2/NAM7 helicase helicase domain-containing protein</fullName>
    </recommendedName>
</protein>
<dbReference type="SUPFAM" id="SSF52540">
    <property type="entry name" value="P-loop containing nucleoside triphosphate hydrolases"/>
    <property type="match status" value="1"/>
</dbReference>
<dbReference type="Proteomes" id="UP000250043">
    <property type="component" value="Unassembled WGS sequence"/>
</dbReference>
<evidence type="ECO:0000313" key="2">
    <source>
        <dbReference type="EMBL" id="OCH94376.1"/>
    </source>
</evidence>
<dbReference type="InterPro" id="IPR012337">
    <property type="entry name" value="RNaseH-like_sf"/>
</dbReference>
<dbReference type="OrthoDB" id="6513042at2759"/>
<evidence type="ECO:0000313" key="3">
    <source>
        <dbReference type="Proteomes" id="UP000250043"/>
    </source>
</evidence>
<reference evidence="2 3" key="1">
    <citation type="submission" date="2016-07" db="EMBL/GenBank/DDBJ databases">
        <title>Draft genome of the white-rot fungus Obba rivulosa 3A-2.</title>
        <authorList>
            <consortium name="DOE Joint Genome Institute"/>
            <person name="Miettinen O."/>
            <person name="Riley R."/>
            <person name="Acob R."/>
            <person name="Barry K."/>
            <person name="Cullen D."/>
            <person name="De Vries R."/>
            <person name="Hainaut M."/>
            <person name="Hatakka A."/>
            <person name="Henrissat B."/>
            <person name="Hilden K."/>
            <person name="Kuo R."/>
            <person name="Labutti K."/>
            <person name="Lipzen A."/>
            <person name="Makela M.R."/>
            <person name="Sandor L."/>
            <person name="Spatafora J.W."/>
            <person name="Grigoriev I.V."/>
            <person name="Hibbett D.S."/>
        </authorList>
    </citation>
    <scope>NUCLEOTIDE SEQUENCE [LARGE SCALE GENOMIC DNA]</scope>
    <source>
        <strain evidence="2 3">3A-2</strain>
    </source>
</reference>
<accession>A0A8E2DRJ1</accession>
<feature type="domain" description="DNA2/NAM7 helicase helicase" evidence="1">
    <location>
        <begin position="394"/>
        <end position="474"/>
    </location>
</feature>
<dbReference type="Gene3D" id="3.30.420.10">
    <property type="entry name" value="Ribonuclease H-like superfamily/Ribonuclease H"/>
    <property type="match status" value="1"/>
</dbReference>
<dbReference type="InterPro" id="IPR036397">
    <property type="entry name" value="RNaseH_sf"/>
</dbReference>
<dbReference type="Pfam" id="PF13086">
    <property type="entry name" value="AAA_11"/>
    <property type="match status" value="1"/>
</dbReference>
<dbReference type="EMBL" id="KV722344">
    <property type="protein sequence ID" value="OCH94376.1"/>
    <property type="molecule type" value="Genomic_DNA"/>
</dbReference>
<dbReference type="InterPro" id="IPR050534">
    <property type="entry name" value="Coronavir_polyprotein_1ab"/>
</dbReference>
<dbReference type="InterPro" id="IPR041677">
    <property type="entry name" value="DNA2/NAM7_AAA_11"/>
</dbReference>
<dbReference type="PANTHER" id="PTHR43788:SF8">
    <property type="entry name" value="DNA-BINDING PROTEIN SMUBP-2"/>
    <property type="match status" value="1"/>
</dbReference>
<keyword evidence="3" id="KW-1185">Reference proteome</keyword>
<dbReference type="PANTHER" id="PTHR43788">
    <property type="entry name" value="DNA2/NAM7 HELICASE FAMILY MEMBER"/>
    <property type="match status" value="1"/>
</dbReference>
<dbReference type="GO" id="GO:0003676">
    <property type="term" value="F:nucleic acid binding"/>
    <property type="evidence" value="ECO:0007669"/>
    <property type="project" value="InterPro"/>
</dbReference>
<name>A0A8E2DRJ1_9APHY</name>
<dbReference type="SUPFAM" id="SSF53098">
    <property type="entry name" value="Ribonuclease H-like"/>
    <property type="match status" value="1"/>
</dbReference>
<evidence type="ECO:0000259" key="1">
    <source>
        <dbReference type="Pfam" id="PF13086"/>
    </source>
</evidence>
<dbReference type="GO" id="GO:0043139">
    <property type="term" value="F:5'-3' DNA helicase activity"/>
    <property type="evidence" value="ECO:0007669"/>
    <property type="project" value="TreeGrafter"/>
</dbReference>
<sequence>MVKETTTLQQTIFKKAHEPIQVTLLDEVDLNVSVLSDFLQTAVQNDVGLATVHGPKGVLRALAFSSPSHALYVRFCKPGGKKVGRRAQAGVTGSPKTPRIILTEQLLCNPSYRKLAFDMHHVAAALYFDHGLYIKNAIDLQSAQREQRFRSTLRTLSDVLGGDTVLNTSQVAYNFLGHGLNSDLAHNACLRAWACCRVRSSTHWNLNLMGARQIDTEVMQKKHLIVICKFVRDAQRLEALKPTIVKNNVKAEFSCKDGVLQLECTHFSSRLRRSKTQKIVVTAGSKQGSQITAKGRTVQVKGKRASVSLDKPISSKYTDIRSVQTFGRDDPSPADAERTRVLLSIFQSTTNVLHQPLAVRIFSLIDPPLSPRSKQVPRACQSSPPEIDFTARPLNASQQRAVRRVLSDDIAHRVCLIHGPPGTGKTTVIAACVSSILARSNVKEGVWLVAQSNVAVKNIAEKLAEFGLEDFKLLVSKDFHFEWHEHLYEKIKPKVIRTDMFGAGGRVGTERRLLGSRVMLCTLSMFSYPRFLDGEFSRIVPVNTVLVDEASQIELGSYLPLLHNFGDMIQKLAFIGDDKQRECFPC</sequence>
<gene>
    <name evidence="2" type="ORF">OBBRIDRAFT_141607</name>
</gene>
<proteinExistence type="predicted"/>
<dbReference type="AlphaFoldDB" id="A0A8E2DRJ1"/>
<dbReference type="Gene3D" id="3.40.50.300">
    <property type="entry name" value="P-loop containing nucleotide triphosphate hydrolases"/>
    <property type="match status" value="1"/>
</dbReference>
<organism evidence="2 3">
    <name type="scientific">Obba rivulosa</name>
    <dbReference type="NCBI Taxonomy" id="1052685"/>
    <lineage>
        <taxon>Eukaryota</taxon>
        <taxon>Fungi</taxon>
        <taxon>Dikarya</taxon>
        <taxon>Basidiomycota</taxon>
        <taxon>Agaricomycotina</taxon>
        <taxon>Agaricomycetes</taxon>
        <taxon>Polyporales</taxon>
        <taxon>Gelatoporiaceae</taxon>
        <taxon>Obba</taxon>
    </lineage>
</organism>